<protein>
    <submittedName>
        <fullName evidence="5">ABC transporter ATP-binding protein</fullName>
    </submittedName>
</protein>
<dbReference type="InterPro" id="IPR003439">
    <property type="entry name" value="ABC_transporter-like_ATP-bd"/>
</dbReference>
<dbReference type="InterPro" id="IPR027417">
    <property type="entry name" value="P-loop_NTPase"/>
</dbReference>
<dbReference type="SUPFAM" id="SSF52540">
    <property type="entry name" value="P-loop containing nucleoside triphosphate hydrolases"/>
    <property type="match status" value="1"/>
</dbReference>
<dbReference type="Pfam" id="PF00005">
    <property type="entry name" value="ABC_tran"/>
    <property type="match status" value="1"/>
</dbReference>
<dbReference type="PROSITE" id="PS50893">
    <property type="entry name" value="ABC_TRANSPORTER_2"/>
    <property type="match status" value="1"/>
</dbReference>
<dbReference type="InterPro" id="IPR051782">
    <property type="entry name" value="ABC_Transporter_VariousFunc"/>
</dbReference>
<evidence type="ECO:0000256" key="1">
    <source>
        <dbReference type="ARBA" id="ARBA00022448"/>
    </source>
</evidence>
<keyword evidence="3 5" id="KW-0067">ATP-binding</keyword>
<dbReference type="PROSITE" id="PS00211">
    <property type="entry name" value="ABC_TRANSPORTER_1"/>
    <property type="match status" value="1"/>
</dbReference>
<gene>
    <name evidence="5" type="ORF">QTN47_13310</name>
</gene>
<keyword evidence="1" id="KW-0813">Transport</keyword>
<dbReference type="EMBL" id="JAULBC010000004">
    <property type="protein sequence ID" value="MEX6688485.1"/>
    <property type="molecule type" value="Genomic_DNA"/>
</dbReference>
<evidence type="ECO:0000313" key="5">
    <source>
        <dbReference type="EMBL" id="MEX6688485.1"/>
    </source>
</evidence>
<dbReference type="InterPro" id="IPR017871">
    <property type="entry name" value="ABC_transporter-like_CS"/>
</dbReference>
<dbReference type="PANTHER" id="PTHR42939:SF1">
    <property type="entry name" value="ABC TRANSPORTER ATP-BINDING PROTEIN ALBC-RELATED"/>
    <property type="match status" value="1"/>
</dbReference>
<comment type="caution">
    <text evidence="5">The sequence shown here is derived from an EMBL/GenBank/DDBJ whole genome shotgun (WGS) entry which is preliminary data.</text>
</comment>
<keyword evidence="2" id="KW-0547">Nucleotide-binding</keyword>
<dbReference type="CDD" id="cd03230">
    <property type="entry name" value="ABC_DR_subfamily_A"/>
    <property type="match status" value="1"/>
</dbReference>
<evidence type="ECO:0000259" key="4">
    <source>
        <dbReference type="PROSITE" id="PS50893"/>
    </source>
</evidence>
<evidence type="ECO:0000256" key="3">
    <source>
        <dbReference type="ARBA" id="ARBA00022840"/>
    </source>
</evidence>
<feature type="domain" description="ABC transporter" evidence="4">
    <location>
        <begin position="3"/>
        <end position="234"/>
    </location>
</feature>
<dbReference type="InterPro" id="IPR003593">
    <property type="entry name" value="AAA+_ATPase"/>
</dbReference>
<dbReference type="RefSeq" id="WP_369329895.1">
    <property type="nucleotide sequence ID" value="NZ_JAULBC010000004.1"/>
</dbReference>
<keyword evidence="6" id="KW-1185">Reference proteome</keyword>
<dbReference type="PANTHER" id="PTHR42939">
    <property type="entry name" value="ABC TRANSPORTER ATP-BINDING PROTEIN ALBC-RELATED"/>
    <property type="match status" value="1"/>
</dbReference>
<proteinExistence type="predicted"/>
<reference evidence="5 6" key="1">
    <citation type="submission" date="2023-07" db="EMBL/GenBank/DDBJ databases">
        <authorList>
            <person name="Lian W.-H."/>
        </authorList>
    </citation>
    <scope>NUCLEOTIDE SEQUENCE [LARGE SCALE GENOMIC DNA]</scope>
    <source>
        <strain evidence="5 6">SYSU DXS3180</strain>
    </source>
</reference>
<evidence type="ECO:0000313" key="6">
    <source>
        <dbReference type="Proteomes" id="UP001560573"/>
    </source>
</evidence>
<organism evidence="5 6">
    <name type="scientific">Danxiaibacter flavus</name>
    <dbReference type="NCBI Taxonomy" id="3049108"/>
    <lineage>
        <taxon>Bacteria</taxon>
        <taxon>Pseudomonadati</taxon>
        <taxon>Bacteroidota</taxon>
        <taxon>Chitinophagia</taxon>
        <taxon>Chitinophagales</taxon>
        <taxon>Chitinophagaceae</taxon>
        <taxon>Danxiaibacter</taxon>
    </lineage>
</organism>
<dbReference type="Proteomes" id="UP001560573">
    <property type="component" value="Unassembled WGS sequence"/>
</dbReference>
<accession>A0ABV3ZG60</accession>
<evidence type="ECO:0000256" key="2">
    <source>
        <dbReference type="ARBA" id="ARBA00022741"/>
    </source>
</evidence>
<dbReference type="GO" id="GO:0005524">
    <property type="term" value="F:ATP binding"/>
    <property type="evidence" value="ECO:0007669"/>
    <property type="project" value="UniProtKB-KW"/>
</dbReference>
<sequence>MHITLRDISKKFKSNIVFKNLNIDIQSDSIYCLLGSNGAGKSTIINLLANLTEPEEGAILIDGKTFAKHELSLKKTIGLQSQYNQLIEELNAYDYLHFVGLLYGMRETELHSQIQNLFDYFFDDKEKLKKSIKTFSSGMKKKISICAALVNKPQLLLLDEPFANLDPSACARLCSLIKKYRTNNRIILISSHDLLYVDQIATNIGILEQGELVFNDTLDIFKNNSKNDLGTSLLKYLSPKAENNIALDKII</sequence>
<dbReference type="Gene3D" id="3.40.50.300">
    <property type="entry name" value="P-loop containing nucleotide triphosphate hydrolases"/>
    <property type="match status" value="1"/>
</dbReference>
<name>A0ABV3ZG60_9BACT</name>
<dbReference type="SMART" id="SM00382">
    <property type="entry name" value="AAA"/>
    <property type="match status" value="1"/>
</dbReference>